<sequence length="265" mass="29437">MPLVQRPRLLIVITVGSTKFISLSQTIISQELVTVLSQRRDLRSHIQVLIQIGNQELRQEGLLSETPTENISQFNYQSLSHLKLNPTANIELVIFQYSDKIDQLISQAQLVITHAGQPPVIVQKKGNTRKIYSLKLSSGAGSILSAIKPMAFSRPSTTISQIEITPDYSLEISADRLSKPQVIIVPNPELMDNHQTDLAHQISSLGLAITCSTDRLIQTIEEALNSSPSDLTHAENLRHLDVMIGPSKFKNLLDHQMGFSDSTRD</sequence>
<keyword evidence="6 12" id="KW-0328">Glycosyltransferase</keyword>
<dbReference type="EMBL" id="LAVV01013594">
    <property type="protein sequence ID" value="KNZ45460.1"/>
    <property type="molecule type" value="Genomic_DNA"/>
</dbReference>
<comment type="subunit">
    <text evidence="3 12">Heterodimer with ALG14 to form a functional enzyme.</text>
</comment>
<dbReference type="GO" id="GO:0006488">
    <property type="term" value="P:dolichol-linked oligosaccharide biosynthetic process"/>
    <property type="evidence" value="ECO:0007669"/>
    <property type="project" value="InterPro"/>
</dbReference>
<evidence type="ECO:0000256" key="2">
    <source>
        <dbReference type="ARBA" id="ARBA00006962"/>
    </source>
</evidence>
<dbReference type="Pfam" id="PF04101">
    <property type="entry name" value="Glyco_tran_28_C"/>
    <property type="match status" value="2"/>
</dbReference>
<comment type="function">
    <text evidence="9 12">Involved in protein N-glycosylation. Essential for the second step of the dolichol-linked oligosaccharide pathway.</text>
</comment>
<name>A0A0L6UCD9_9BASI</name>
<keyword evidence="8 12" id="KW-0256">Endoplasmic reticulum</keyword>
<evidence type="ECO:0000313" key="14">
    <source>
        <dbReference type="EMBL" id="KNZ45460.1"/>
    </source>
</evidence>
<comment type="catalytic activity">
    <reaction evidence="11">
        <text>an N-acetyl-alpha-D-glucosaminyl-diphospho-di-trans,poly-cis-dolichol + UDP-N-acetyl-alpha-D-glucosamine = an N,N'-diacetylchitobiosyl-diphospho-di-trans,poly-cis-dolichol + UDP + H(+)</text>
        <dbReference type="Rhea" id="RHEA:23380"/>
        <dbReference type="Rhea" id="RHEA-COMP:19507"/>
        <dbReference type="Rhea" id="RHEA-COMP:19510"/>
        <dbReference type="ChEBI" id="CHEBI:15378"/>
        <dbReference type="ChEBI" id="CHEBI:57269"/>
        <dbReference type="ChEBI" id="CHEBI:57705"/>
        <dbReference type="ChEBI" id="CHEBI:58223"/>
        <dbReference type="ChEBI" id="CHEBI:58427"/>
        <dbReference type="EC" id="2.4.1.141"/>
    </reaction>
</comment>
<evidence type="ECO:0000259" key="13">
    <source>
        <dbReference type="Pfam" id="PF04101"/>
    </source>
</evidence>
<evidence type="ECO:0000256" key="9">
    <source>
        <dbReference type="ARBA" id="ARBA00024804"/>
    </source>
</evidence>
<dbReference type="Proteomes" id="UP000037035">
    <property type="component" value="Unassembled WGS sequence"/>
</dbReference>
<comment type="subcellular location">
    <subcellularLocation>
        <location evidence="1 12">Endoplasmic reticulum</location>
    </subcellularLocation>
</comment>
<dbReference type="VEuPathDB" id="FungiDB:VP01_808g4"/>
<evidence type="ECO:0000256" key="11">
    <source>
        <dbReference type="ARBA" id="ARBA00048184"/>
    </source>
</evidence>
<dbReference type="InterPro" id="IPR007235">
    <property type="entry name" value="Glyco_trans_28_C"/>
</dbReference>
<evidence type="ECO:0000256" key="3">
    <source>
        <dbReference type="ARBA" id="ARBA00011198"/>
    </source>
</evidence>
<evidence type="ECO:0000256" key="7">
    <source>
        <dbReference type="ARBA" id="ARBA00022679"/>
    </source>
</evidence>
<evidence type="ECO:0000256" key="10">
    <source>
        <dbReference type="ARBA" id="ARBA00032061"/>
    </source>
</evidence>
<keyword evidence="15" id="KW-1185">Reference proteome</keyword>
<dbReference type="STRING" id="27349.A0A0L6UCD9"/>
<dbReference type="PANTHER" id="PTHR12867:SF6">
    <property type="entry name" value="N-ACETYLGLUCOSAMINYLDIPHOSPHODOLICHOL N-ACETYLGLUCOSAMINYLTRANSFERASE"/>
    <property type="match status" value="1"/>
</dbReference>
<dbReference type="GO" id="GO:0005783">
    <property type="term" value="C:endoplasmic reticulum"/>
    <property type="evidence" value="ECO:0007669"/>
    <property type="project" value="UniProtKB-SubCell"/>
</dbReference>
<dbReference type="Gene3D" id="3.40.50.2000">
    <property type="entry name" value="Glycogen Phosphorylase B"/>
    <property type="match status" value="2"/>
</dbReference>
<accession>A0A0L6UCD9</accession>
<dbReference type="GO" id="GO:0004577">
    <property type="term" value="F:N-acetylglucosaminyldiphosphodolichol N-acetylglucosaminyltransferase activity"/>
    <property type="evidence" value="ECO:0007669"/>
    <property type="project" value="UniProtKB-EC"/>
</dbReference>
<feature type="domain" description="Glycosyl transferase family 28 C-terminal" evidence="13">
    <location>
        <begin position="11"/>
        <end position="116"/>
    </location>
</feature>
<comment type="caution">
    <text evidence="14">The sequence shown here is derived from an EMBL/GenBank/DDBJ whole genome shotgun (WGS) entry which is preliminary data.</text>
</comment>
<dbReference type="PANTHER" id="PTHR12867">
    <property type="entry name" value="GLYCOSYL TRANSFERASE-RELATED"/>
    <property type="match status" value="1"/>
</dbReference>
<evidence type="ECO:0000256" key="6">
    <source>
        <dbReference type="ARBA" id="ARBA00022676"/>
    </source>
</evidence>
<dbReference type="AlphaFoldDB" id="A0A0L6UCD9"/>
<evidence type="ECO:0000256" key="1">
    <source>
        <dbReference type="ARBA" id="ARBA00004240"/>
    </source>
</evidence>
<reference evidence="14 15" key="1">
    <citation type="submission" date="2015-08" db="EMBL/GenBank/DDBJ databases">
        <title>Next Generation Sequencing and Analysis of the Genome of Puccinia sorghi L Schw, the Causal Agent of Maize Common Rust.</title>
        <authorList>
            <person name="Rochi L."/>
            <person name="Burguener G."/>
            <person name="Darino M."/>
            <person name="Turjanski A."/>
            <person name="Kreff E."/>
            <person name="Dieguez M.J."/>
            <person name="Sacco F."/>
        </authorList>
    </citation>
    <scope>NUCLEOTIDE SEQUENCE [LARGE SCALE GENOMIC DNA]</scope>
    <source>
        <strain evidence="14 15">RO10H11247</strain>
    </source>
</reference>
<evidence type="ECO:0000313" key="15">
    <source>
        <dbReference type="Proteomes" id="UP000037035"/>
    </source>
</evidence>
<evidence type="ECO:0000256" key="8">
    <source>
        <dbReference type="ARBA" id="ARBA00022824"/>
    </source>
</evidence>
<proteinExistence type="inferred from homology"/>
<evidence type="ECO:0000256" key="5">
    <source>
        <dbReference type="ARBA" id="ARBA00017468"/>
    </source>
</evidence>
<dbReference type="EC" id="2.4.1.141" evidence="4 12"/>
<comment type="similarity">
    <text evidence="2 12">Belongs to the glycosyltransferase 28 family.</text>
</comment>
<feature type="domain" description="Glycosyl transferase family 28 C-terminal" evidence="13">
    <location>
        <begin position="182"/>
        <end position="236"/>
    </location>
</feature>
<keyword evidence="7 12" id="KW-0808">Transferase</keyword>
<dbReference type="InterPro" id="IPR039042">
    <property type="entry name" value="Alg13-like"/>
</dbReference>
<organism evidence="14 15">
    <name type="scientific">Puccinia sorghi</name>
    <dbReference type="NCBI Taxonomy" id="27349"/>
    <lineage>
        <taxon>Eukaryota</taxon>
        <taxon>Fungi</taxon>
        <taxon>Dikarya</taxon>
        <taxon>Basidiomycota</taxon>
        <taxon>Pucciniomycotina</taxon>
        <taxon>Pucciniomycetes</taxon>
        <taxon>Pucciniales</taxon>
        <taxon>Pucciniaceae</taxon>
        <taxon>Puccinia</taxon>
    </lineage>
</organism>
<gene>
    <name evidence="12" type="primary">ALG13</name>
    <name evidence="14" type="ORF">VP01_808g4</name>
</gene>
<dbReference type="OrthoDB" id="20273at2759"/>
<evidence type="ECO:0000256" key="12">
    <source>
        <dbReference type="RuleBase" id="RU362128"/>
    </source>
</evidence>
<protein>
    <recommendedName>
        <fullName evidence="5 12">UDP-N-acetylglucosamine transferase subunit ALG13</fullName>
        <ecNumber evidence="4 12">2.4.1.141</ecNumber>
    </recommendedName>
    <alternativeName>
        <fullName evidence="10 12">Asparagine-linked glycosylation protein 13</fullName>
    </alternativeName>
</protein>
<evidence type="ECO:0000256" key="4">
    <source>
        <dbReference type="ARBA" id="ARBA00012614"/>
    </source>
</evidence>